<evidence type="ECO:0000313" key="2">
    <source>
        <dbReference type="EMBL" id="TWE12113.1"/>
    </source>
</evidence>
<evidence type="ECO:0000256" key="1">
    <source>
        <dbReference type="SAM" id="MobiDB-lite"/>
    </source>
</evidence>
<protein>
    <submittedName>
        <fullName evidence="2">Uncharacterized protein</fullName>
    </submittedName>
</protein>
<reference evidence="2 3" key="1">
    <citation type="submission" date="2019-06" db="EMBL/GenBank/DDBJ databases">
        <title>Sequencing the genomes of 1000 actinobacteria strains.</title>
        <authorList>
            <person name="Klenk H.-P."/>
        </authorList>
    </citation>
    <scope>NUCLEOTIDE SEQUENCE [LARGE SCALE GENOMIC DNA]</scope>
    <source>
        <strain evidence="2 3">DSM 19560</strain>
    </source>
</reference>
<sequence>MSESGADHMPEVRLIGGEMPNWSDQPRGLGVLEPFLRDTLADASGSVLLIGASAVALATACPAATVVVRGTTDAARVQAEVATADVCCGGLDRLPESVVADTVILLDGPGEVLTPDSPGTSHVDVVTMAQQHVAPGGRLLARVASALSPSAADTGSRRLAGNEKWWTGTSGYDTRPPVLSELPWPPTHFIIEAVGVPTLVAELETVRTLAGRAAISTTLSCYPALTTALDAQVLEHLADGWLVVLGAPLAPSAPIRSDAIGGTDQLTPGQATGSSLEALLLSALRCGQQVELRRLLTRYAAWVASLTADDQVAAVPRHTVLGADGLWLVAPAPDRSAGAQPPVREPDVAVAHGLLDLAHAAVDHQGGGMQFPPERSATDLARDLGALIDLPEAVWHAAEALRERTDLPGRRVRRDAIGGTASGRDAGGTDSQGDATIRITELTDALRDRDTQITDLRNTVNRQTRRVRALEHAIATEHGPRARRALFLMTAPTQRIVEAARSRLRR</sequence>
<dbReference type="AlphaFoldDB" id="A0A561E922"/>
<name>A0A561E922_9MICO</name>
<organism evidence="2 3">
    <name type="scientific">Rudaeicoccus suwonensis</name>
    <dbReference type="NCBI Taxonomy" id="657409"/>
    <lineage>
        <taxon>Bacteria</taxon>
        <taxon>Bacillati</taxon>
        <taxon>Actinomycetota</taxon>
        <taxon>Actinomycetes</taxon>
        <taxon>Micrococcales</taxon>
        <taxon>Dermacoccaceae</taxon>
        <taxon>Rudaeicoccus</taxon>
    </lineage>
</organism>
<dbReference type="Proteomes" id="UP000318297">
    <property type="component" value="Unassembled WGS sequence"/>
</dbReference>
<dbReference type="EMBL" id="VIVQ01000001">
    <property type="protein sequence ID" value="TWE12113.1"/>
    <property type="molecule type" value="Genomic_DNA"/>
</dbReference>
<feature type="region of interest" description="Disordered" evidence="1">
    <location>
        <begin position="415"/>
        <end position="434"/>
    </location>
</feature>
<comment type="caution">
    <text evidence="2">The sequence shown here is derived from an EMBL/GenBank/DDBJ whole genome shotgun (WGS) entry which is preliminary data.</text>
</comment>
<gene>
    <name evidence="2" type="ORF">BKA23_0909</name>
</gene>
<evidence type="ECO:0000313" key="3">
    <source>
        <dbReference type="Proteomes" id="UP000318297"/>
    </source>
</evidence>
<proteinExistence type="predicted"/>
<accession>A0A561E922</accession>
<keyword evidence="3" id="KW-1185">Reference proteome</keyword>